<feature type="transmembrane region" description="Helical" evidence="8">
    <location>
        <begin position="397"/>
        <end position="419"/>
    </location>
</feature>
<feature type="transmembrane region" description="Helical" evidence="8">
    <location>
        <begin position="49"/>
        <end position="68"/>
    </location>
</feature>
<dbReference type="PANTHER" id="PTHR42718">
    <property type="entry name" value="MAJOR FACILITATOR SUPERFAMILY MULTIDRUG TRANSPORTER MFSC"/>
    <property type="match status" value="1"/>
</dbReference>
<dbReference type="InterPro" id="IPR011701">
    <property type="entry name" value="MFS"/>
</dbReference>
<dbReference type="Proteomes" id="UP000028926">
    <property type="component" value="Chromosome"/>
</dbReference>
<dbReference type="AlphaFoldDB" id="A0A077AW34"/>
<dbReference type="InterPro" id="IPR020846">
    <property type="entry name" value="MFS_dom"/>
</dbReference>
<feature type="domain" description="Major facilitator superfamily (MFS) profile" evidence="9">
    <location>
        <begin position="11"/>
        <end position="500"/>
    </location>
</feature>
<accession>A0A077AW34</accession>
<evidence type="ECO:0000256" key="7">
    <source>
        <dbReference type="ARBA" id="ARBA00023136"/>
    </source>
</evidence>
<dbReference type="InterPro" id="IPR036259">
    <property type="entry name" value="MFS_trans_sf"/>
</dbReference>
<keyword evidence="4" id="KW-1003">Cell membrane</keyword>
<keyword evidence="6 8" id="KW-1133">Transmembrane helix</keyword>
<feature type="transmembrane region" description="Helical" evidence="8">
    <location>
        <begin position="263"/>
        <end position="283"/>
    </location>
</feature>
<feature type="transmembrane region" description="Helical" evidence="8">
    <location>
        <begin position="480"/>
        <end position="498"/>
    </location>
</feature>
<evidence type="ECO:0000256" key="1">
    <source>
        <dbReference type="ARBA" id="ARBA00004651"/>
    </source>
</evidence>
<protein>
    <submittedName>
        <fullName evidence="10">DSBA oxidoreductase</fullName>
    </submittedName>
</protein>
<gene>
    <name evidence="10" type="ORF">ID47_02600</name>
</gene>
<dbReference type="CDD" id="cd17503">
    <property type="entry name" value="MFS_LmrB_MDR_like"/>
    <property type="match status" value="1"/>
</dbReference>
<proteinExistence type="inferred from homology"/>
<evidence type="ECO:0000256" key="4">
    <source>
        <dbReference type="ARBA" id="ARBA00022475"/>
    </source>
</evidence>
<sequence>MTSSKTNPWIIAAVASLATFMEVLDTTITNVSLRHIAGSLGAGEDESTWVLTSYLVANGIILPLSGWLSDAVGRKRFFIGCILGFTAASFLCGAASSLTEIIIFRILQGLFGGGLQPTQQAIILDSFPVEKRGTVFAITGITIIIAPILGPTLGGLITDNFSWRWIFYINVPVGLMAAFMVWRLLDESSQQKPRGFHNLDVFGLGLVTLGLAALQIVLDKGQQDDWFSSSFITACALICFASIGVAIIWLWGQKDPIIDLSLFKDWAFASSCILIFLTGFVLYGTNVILPLMLQTQFGYDATLAGLVLSPGGLALLFLMPLCGKLIGRIQARFMIMTGFALSALGMYHSMNFTPQTDFHTFQWIRVAQILGLPFLFISISTLAFSKIPKEKSNKASALFSLFRNIGGSVGIAVVTTFAVRQQQVHQHYLSEHLVPGQLPYQELLNRTLNSTGDMSVSMGKIYQMLQKQAALCAYIDTFELLGYIMCTLIFFALLVLPANRPVTQTIPAAH</sequence>
<dbReference type="SUPFAM" id="SSF103473">
    <property type="entry name" value="MFS general substrate transporter"/>
    <property type="match status" value="1"/>
</dbReference>
<evidence type="ECO:0000256" key="2">
    <source>
        <dbReference type="ARBA" id="ARBA00008537"/>
    </source>
</evidence>
<evidence type="ECO:0000256" key="6">
    <source>
        <dbReference type="ARBA" id="ARBA00022989"/>
    </source>
</evidence>
<feature type="transmembrane region" description="Helical" evidence="8">
    <location>
        <begin position="230"/>
        <end position="251"/>
    </location>
</feature>
<dbReference type="PROSITE" id="PS00216">
    <property type="entry name" value="SUGAR_TRANSPORT_1"/>
    <property type="match status" value="1"/>
</dbReference>
<dbReference type="HOGENOM" id="CLU_000960_28_0_5"/>
<evidence type="ECO:0000313" key="10">
    <source>
        <dbReference type="EMBL" id="AIK95863.1"/>
    </source>
</evidence>
<dbReference type="GO" id="GO:0005886">
    <property type="term" value="C:plasma membrane"/>
    <property type="evidence" value="ECO:0007669"/>
    <property type="project" value="UniProtKB-SubCell"/>
</dbReference>
<feature type="transmembrane region" description="Helical" evidence="8">
    <location>
        <begin position="333"/>
        <end position="350"/>
    </location>
</feature>
<comment type="similarity">
    <text evidence="2">Belongs to the major facilitator superfamily. EmrB family.</text>
</comment>
<dbReference type="Pfam" id="PF07690">
    <property type="entry name" value="MFS_1"/>
    <property type="match status" value="1"/>
</dbReference>
<dbReference type="GO" id="GO:0022857">
    <property type="term" value="F:transmembrane transporter activity"/>
    <property type="evidence" value="ECO:0007669"/>
    <property type="project" value="InterPro"/>
</dbReference>
<name>A0A077AW34_9PROT</name>
<dbReference type="PANTHER" id="PTHR42718:SF9">
    <property type="entry name" value="MAJOR FACILITATOR SUPERFAMILY MULTIDRUG TRANSPORTER MFSC"/>
    <property type="match status" value="1"/>
</dbReference>
<dbReference type="InterPro" id="IPR004638">
    <property type="entry name" value="EmrB-like"/>
</dbReference>
<dbReference type="PROSITE" id="PS50850">
    <property type="entry name" value="MFS"/>
    <property type="match status" value="1"/>
</dbReference>
<dbReference type="RefSeq" id="WP_038463459.1">
    <property type="nucleotide sequence ID" value="NZ_CP008941.1"/>
</dbReference>
<dbReference type="EMBL" id="CP008941">
    <property type="protein sequence ID" value="AIK95863.1"/>
    <property type="molecule type" value="Genomic_DNA"/>
</dbReference>
<feature type="transmembrane region" description="Helical" evidence="8">
    <location>
        <begin position="165"/>
        <end position="185"/>
    </location>
</feature>
<dbReference type="InterPro" id="IPR005829">
    <property type="entry name" value="Sugar_transporter_CS"/>
</dbReference>
<dbReference type="NCBIfam" id="TIGR00711">
    <property type="entry name" value="efflux_EmrB"/>
    <property type="match status" value="1"/>
</dbReference>
<dbReference type="Gene3D" id="1.20.1250.20">
    <property type="entry name" value="MFS general substrate transporter like domains"/>
    <property type="match status" value="1"/>
</dbReference>
<reference evidence="10 11" key="1">
    <citation type="submission" date="2014-07" db="EMBL/GenBank/DDBJ databases">
        <title>Comparative genomic insights into amoeba endosymbionts belonging to the families of Holosporaceae and Candidatus Midichloriaceae within Rickettsiales.</title>
        <authorList>
            <person name="Wang Z."/>
            <person name="Wu M."/>
        </authorList>
    </citation>
    <scope>NUCLEOTIDE SEQUENCE [LARGE SCALE GENOMIC DNA]</scope>
    <source>
        <strain evidence="10">PRA3</strain>
    </source>
</reference>
<evidence type="ECO:0000259" key="9">
    <source>
        <dbReference type="PROSITE" id="PS50850"/>
    </source>
</evidence>
<feature type="transmembrane region" description="Helical" evidence="8">
    <location>
        <begin position="362"/>
        <end position="385"/>
    </location>
</feature>
<dbReference type="OrthoDB" id="9812221at2"/>
<organism evidence="10 11">
    <name type="scientific">Candidatus Odyssella acanthamoebae</name>
    <dbReference type="NCBI Taxonomy" id="91604"/>
    <lineage>
        <taxon>Bacteria</taxon>
        <taxon>Pseudomonadati</taxon>
        <taxon>Pseudomonadota</taxon>
        <taxon>Alphaproteobacteria</taxon>
        <taxon>Holosporales</taxon>
        <taxon>Candidatus Paracaedibacteraceae</taxon>
        <taxon>Candidatus Odyssella</taxon>
    </lineage>
</organism>
<feature type="transmembrane region" description="Helical" evidence="8">
    <location>
        <begin position="135"/>
        <end position="153"/>
    </location>
</feature>
<dbReference type="eggNOG" id="COG0477">
    <property type="taxonomic scope" value="Bacteria"/>
</dbReference>
<feature type="transmembrane region" description="Helical" evidence="8">
    <location>
        <begin position="303"/>
        <end position="321"/>
    </location>
</feature>
<keyword evidence="5 8" id="KW-0812">Transmembrane</keyword>
<evidence type="ECO:0000256" key="5">
    <source>
        <dbReference type="ARBA" id="ARBA00022692"/>
    </source>
</evidence>
<evidence type="ECO:0000256" key="3">
    <source>
        <dbReference type="ARBA" id="ARBA00022448"/>
    </source>
</evidence>
<comment type="subcellular location">
    <subcellularLocation>
        <location evidence="1">Cell membrane</location>
        <topology evidence="1">Multi-pass membrane protein</topology>
    </subcellularLocation>
</comment>
<evidence type="ECO:0000313" key="11">
    <source>
        <dbReference type="Proteomes" id="UP000028926"/>
    </source>
</evidence>
<feature type="transmembrane region" description="Helical" evidence="8">
    <location>
        <begin position="77"/>
        <end position="96"/>
    </location>
</feature>
<dbReference type="Gene3D" id="1.20.1720.10">
    <property type="entry name" value="Multidrug resistance protein D"/>
    <property type="match status" value="1"/>
</dbReference>
<feature type="transmembrane region" description="Helical" evidence="8">
    <location>
        <begin position="197"/>
        <end position="218"/>
    </location>
</feature>
<dbReference type="STRING" id="91604.ID47_02600"/>
<keyword evidence="7 8" id="KW-0472">Membrane</keyword>
<keyword evidence="3" id="KW-0813">Transport</keyword>
<evidence type="ECO:0000256" key="8">
    <source>
        <dbReference type="SAM" id="Phobius"/>
    </source>
</evidence>
<dbReference type="KEGG" id="paca:ID47_02600"/>
<keyword evidence="11" id="KW-1185">Reference proteome</keyword>